<proteinExistence type="predicted"/>
<evidence type="ECO:0000313" key="2">
    <source>
        <dbReference type="Proteomes" id="UP001243009"/>
    </source>
</evidence>
<protein>
    <recommendedName>
        <fullName evidence="3">Hydratase</fullName>
    </recommendedName>
</protein>
<dbReference type="Gene3D" id="3.90.850.10">
    <property type="entry name" value="Fumarylacetoacetase-like, C-terminal domain"/>
    <property type="match status" value="1"/>
</dbReference>
<comment type="caution">
    <text evidence="1">The sequence shown here is derived from an EMBL/GenBank/DDBJ whole genome shotgun (WGS) entry which is preliminary data.</text>
</comment>
<dbReference type="Proteomes" id="UP001243009">
    <property type="component" value="Unassembled WGS sequence"/>
</dbReference>
<dbReference type="EMBL" id="JAUTWS010000006">
    <property type="protein sequence ID" value="MDO9708371.1"/>
    <property type="molecule type" value="Genomic_DNA"/>
</dbReference>
<reference evidence="1 2" key="1">
    <citation type="submission" date="2023-08" db="EMBL/GenBank/DDBJ databases">
        <title>The draft genome sequence of Paracraurococcus sp. LOR1-02.</title>
        <authorList>
            <person name="Kingkaew E."/>
            <person name="Tanasupawat S."/>
        </authorList>
    </citation>
    <scope>NUCLEOTIDE SEQUENCE [LARGE SCALE GENOMIC DNA]</scope>
    <source>
        <strain evidence="1 2">LOR1-02</strain>
    </source>
</reference>
<organism evidence="1 2">
    <name type="scientific">Paracraurococcus lichenis</name>
    <dbReference type="NCBI Taxonomy" id="3064888"/>
    <lineage>
        <taxon>Bacteria</taxon>
        <taxon>Pseudomonadati</taxon>
        <taxon>Pseudomonadota</taxon>
        <taxon>Alphaproteobacteria</taxon>
        <taxon>Acetobacterales</taxon>
        <taxon>Roseomonadaceae</taxon>
        <taxon>Paracraurococcus</taxon>
    </lineage>
</organism>
<sequence>MDAALRDGAAKWLAEALQTGGALAPLPAQATPRSMLDGQRVAARVLEMLDMAPCGMRLACPVNEKVVPGPVLESRVLKDGVTIPMATLHHPHACAAVIGVLAEELPRRGDAMPVFAALRPAIDIGCWRLPEPPTTSALAAADLAGLGYIVAGKAKRMPPMRLRISLAPTGTWRRGEEVELEDAMQAAALAARRAGGLPEGALLVTALGQPITPQAGLELHASFGRLGRVQVRFE</sequence>
<dbReference type="InterPro" id="IPR036663">
    <property type="entry name" value="Fumarylacetoacetase_C_sf"/>
</dbReference>
<evidence type="ECO:0000313" key="1">
    <source>
        <dbReference type="EMBL" id="MDO9708371.1"/>
    </source>
</evidence>
<dbReference type="RefSeq" id="WP_305103241.1">
    <property type="nucleotide sequence ID" value="NZ_JAUTWS010000006.1"/>
</dbReference>
<accession>A0ABT9DWU2</accession>
<name>A0ABT9DWU2_9PROT</name>
<gene>
    <name evidence="1" type="ORF">Q7A36_08455</name>
</gene>
<keyword evidence="2" id="KW-1185">Reference proteome</keyword>
<dbReference type="SUPFAM" id="SSF56529">
    <property type="entry name" value="FAH"/>
    <property type="match status" value="1"/>
</dbReference>
<evidence type="ECO:0008006" key="3">
    <source>
        <dbReference type="Google" id="ProtNLM"/>
    </source>
</evidence>